<organism evidence="1">
    <name type="scientific">Barrevirus sp</name>
    <dbReference type="NCBI Taxonomy" id="2487763"/>
    <lineage>
        <taxon>Viruses</taxon>
        <taxon>Varidnaviria</taxon>
        <taxon>Bamfordvirae</taxon>
        <taxon>Nucleocytoviricota</taxon>
        <taxon>Megaviricetes</taxon>
        <taxon>Imitervirales</taxon>
        <taxon>Mimiviridae</taxon>
        <taxon>Klosneuvirinae</taxon>
    </lineage>
</organism>
<evidence type="ECO:0000313" key="1">
    <source>
        <dbReference type="EMBL" id="AYV77208.1"/>
    </source>
</evidence>
<reference evidence="1" key="1">
    <citation type="submission" date="2018-10" db="EMBL/GenBank/DDBJ databases">
        <title>Hidden diversity of soil giant viruses.</title>
        <authorList>
            <person name="Schulz F."/>
            <person name="Alteio L."/>
            <person name="Goudeau D."/>
            <person name="Ryan E.M."/>
            <person name="Malmstrom R.R."/>
            <person name="Blanchard J."/>
            <person name="Woyke T."/>
        </authorList>
    </citation>
    <scope>NUCLEOTIDE SEQUENCE</scope>
    <source>
        <strain evidence="1">BAV1</strain>
    </source>
</reference>
<protein>
    <submittedName>
        <fullName evidence="1">Uncharacterized protein</fullName>
    </submittedName>
</protein>
<proteinExistence type="predicted"/>
<gene>
    <name evidence="1" type="ORF">Barrevirus19_3</name>
</gene>
<dbReference type="EMBL" id="MK072016">
    <property type="protein sequence ID" value="AYV77208.1"/>
    <property type="molecule type" value="Genomic_DNA"/>
</dbReference>
<sequence length="322" mass="37284">MSDKNDHELCIDEFIIGDIIFIKGSITINELNILGNLLSKYKQGLVEIVKGNSQCCHCLKWKPTLTDNKLCYDRCGICCQLYCNCVTLSKYYEILIRKKDTCYLYVVAKGGFRYGPKIHLSLNNYIEDAKILLDNIDKLGNWIKQNLENIVTDDYIIYSDSGETLVHIDSNHKLHELAEIKKSMKNGNYRDIHEITKKHMNYGTYHEINIKDAEAALQLDKNKQRFEQWIEERIQLEMVNIIKNGRLFDPANEHYDFVGWVHCDNCTAKIETSIGLDKSDICLICAKNLVRNPLLFEPETTLKSVLLESYSKKIKKCLIDEV</sequence>
<accession>A0A3G4ZQM9</accession>
<name>A0A3G4ZQM9_9VIRU</name>